<organism evidence="2 3">
    <name type="scientific">Hirsutella minnesotensis 3608</name>
    <dbReference type="NCBI Taxonomy" id="1043627"/>
    <lineage>
        <taxon>Eukaryota</taxon>
        <taxon>Fungi</taxon>
        <taxon>Dikarya</taxon>
        <taxon>Ascomycota</taxon>
        <taxon>Pezizomycotina</taxon>
        <taxon>Sordariomycetes</taxon>
        <taxon>Hypocreomycetidae</taxon>
        <taxon>Hypocreales</taxon>
        <taxon>Ophiocordycipitaceae</taxon>
        <taxon>Hirsutella</taxon>
    </lineage>
</organism>
<keyword evidence="3" id="KW-1185">Reference proteome</keyword>
<feature type="region of interest" description="Disordered" evidence="1">
    <location>
        <begin position="34"/>
        <end position="66"/>
    </location>
</feature>
<evidence type="ECO:0000313" key="2">
    <source>
        <dbReference type="EMBL" id="KJZ70917.1"/>
    </source>
</evidence>
<dbReference type="AlphaFoldDB" id="A0A0F7ZXL2"/>
<feature type="region of interest" description="Disordered" evidence="1">
    <location>
        <begin position="115"/>
        <end position="194"/>
    </location>
</feature>
<gene>
    <name evidence="2" type="ORF">HIM_09710</name>
</gene>
<reference evidence="2 3" key="1">
    <citation type="journal article" date="2014" name="Genome Biol. Evol.">
        <title>Comparative genomics and transcriptomics analyses reveal divergent lifestyle features of nematode endoparasitic fungus Hirsutella minnesotensis.</title>
        <authorList>
            <person name="Lai Y."/>
            <person name="Liu K."/>
            <person name="Zhang X."/>
            <person name="Zhang X."/>
            <person name="Li K."/>
            <person name="Wang N."/>
            <person name="Shu C."/>
            <person name="Wu Y."/>
            <person name="Wang C."/>
            <person name="Bushley K.E."/>
            <person name="Xiang M."/>
            <person name="Liu X."/>
        </authorList>
    </citation>
    <scope>NUCLEOTIDE SEQUENCE [LARGE SCALE GENOMIC DNA]</scope>
    <source>
        <strain evidence="2 3">3608</strain>
    </source>
</reference>
<feature type="compositionally biased region" description="Low complexity" evidence="1">
    <location>
        <begin position="151"/>
        <end position="170"/>
    </location>
</feature>
<feature type="compositionally biased region" description="Pro residues" evidence="1">
    <location>
        <begin position="115"/>
        <end position="130"/>
    </location>
</feature>
<accession>A0A0F7ZXL2</accession>
<proteinExistence type="predicted"/>
<protein>
    <submittedName>
        <fullName evidence="2">Uncharacterized protein</fullName>
    </submittedName>
</protein>
<name>A0A0F7ZXL2_9HYPO</name>
<evidence type="ECO:0000313" key="3">
    <source>
        <dbReference type="Proteomes" id="UP000054481"/>
    </source>
</evidence>
<sequence length="231" mass="23815">MRFPINFVSAVYIAGLAAGHVAFIRASSSDRGLSMGLGVDPDTPRDGSRRKPFNRTRRASAAGTPSLSARRSLLETSPAGIAGRWLLIRISWLRFPQASSFHSLLLKVLGSPPQNPGPLPVQGAGPPPAQSPGLSPSPNAGPPPAQGIGLPPVQNAAPPPAANAAPSPAQGTEQSGAQGPKQPPAMAPNQAKAAFDPVATTIQASTVLAILTPRRRSGSTLPPLAVRHKRY</sequence>
<dbReference type="EMBL" id="KQ030600">
    <property type="protein sequence ID" value="KJZ70917.1"/>
    <property type="molecule type" value="Genomic_DNA"/>
</dbReference>
<dbReference type="Proteomes" id="UP000054481">
    <property type="component" value="Unassembled WGS sequence"/>
</dbReference>
<feature type="region of interest" description="Disordered" evidence="1">
    <location>
        <begin position="209"/>
        <end position="231"/>
    </location>
</feature>
<evidence type="ECO:0000256" key="1">
    <source>
        <dbReference type="SAM" id="MobiDB-lite"/>
    </source>
</evidence>